<keyword evidence="8" id="KW-1185">Reference proteome</keyword>
<dbReference type="GO" id="GO:0008270">
    <property type="term" value="F:zinc ion binding"/>
    <property type="evidence" value="ECO:0007669"/>
    <property type="project" value="UniProtKB-KW"/>
</dbReference>
<dbReference type="Gene3D" id="6.10.140.2220">
    <property type="match status" value="1"/>
</dbReference>
<keyword evidence="3" id="KW-0862">Zinc</keyword>
<evidence type="ECO:0000256" key="2">
    <source>
        <dbReference type="ARBA" id="ARBA00022771"/>
    </source>
</evidence>
<accession>A0AAD5WIR6</accession>
<evidence type="ECO:0000256" key="1">
    <source>
        <dbReference type="ARBA" id="ARBA00022723"/>
    </source>
</evidence>
<dbReference type="Pfam" id="PF01753">
    <property type="entry name" value="zf-MYND"/>
    <property type="match status" value="1"/>
</dbReference>
<proteinExistence type="predicted"/>
<organism evidence="7 8">
    <name type="scientific">Parelaphostrongylus tenuis</name>
    <name type="common">Meningeal worm</name>
    <dbReference type="NCBI Taxonomy" id="148309"/>
    <lineage>
        <taxon>Eukaryota</taxon>
        <taxon>Metazoa</taxon>
        <taxon>Ecdysozoa</taxon>
        <taxon>Nematoda</taxon>
        <taxon>Chromadorea</taxon>
        <taxon>Rhabditida</taxon>
        <taxon>Rhabditina</taxon>
        <taxon>Rhabditomorpha</taxon>
        <taxon>Strongyloidea</taxon>
        <taxon>Metastrongylidae</taxon>
        <taxon>Parelaphostrongylus</taxon>
    </lineage>
</organism>
<dbReference type="SUPFAM" id="SSF144232">
    <property type="entry name" value="HIT/MYND zinc finger-like"/>
    <property type="match status" value="1"/>
</dbReference>
<comment type="caution">
    <text evidence="7">The sequence shown here is derived from an EMBL/GenBank/DDBJ whole genome shotgun (WGS) entry which is preliminary data.</text>
</comment>
<feature type="compositionally biased region" description="Polar residues" evidence="5">
    <location>
        <begin position="124"/>
        <end position="135"/>
    </location>
</feature>
<feature type="compositionally biased region" description="Low complexity" evidence="5">
    <location>
        <begin position="136"/>
        <end position="146"/>
    </location>
</feature>
<feature type="domain" description="MYND-type" evidence="6">
    <location>
        <begin position="40"/>
        <end position="79"/>
    </location>
</feature>
<evidence type="ECO:0000256" key="3">
    <source>
        <dbReference type="ARBA" id="ARBA00022833"/>
    </source>
</evidence>
<dbReference type="InterPro" id="IPR002893">
    <property type="entry name" value="Znf_MYND"/>
</dbReference>
<evidence type="ECO:0000256" key="4">
    <source>
        <dbReference type="PROSITE-ProRule" id="PRU00134"/>
    </source>
</evidence>
<dbReference type="Proteomes" id="UP001196413">
    <property type="component" value="Unassembled WGS sequence"/>
</dbReference>
<dbReference type="AlphaFoldDB" id="A0AAD5WIR6"/>
<name>A0AAD5WIR6_PARTN</name>
<feature type="region of interest" description="Disordered" evidence="5">
    <location>
        <begin position="112"/>
        <end position="146"/>
    </location>
</feature>
<evidence type="ECO:0000313" key="7">
    <source>
        <dbReference type="EMBL" id="KAJ1371812.1"/>
    </source>
</evidence>
<gene>
    <name evidence="7" type="ORF">KIN20_033837</name>
</gene>
<evidence type="ECO:0000313" key="8">
    <source>
        <dbReference type="Proteomes" id="UP001196413"/>
    </source>
</evidence>
<evidence type="ECO:0000256" key="5">
    <source>
        <dbReference type="SAM" id="MobiDB-lite"/>
    </source>
</evidence>
<protein>
    <recommendedName>
        <fullName evidence="6">MYND-type domain-containing protein</fullName>
    </recommendedName>
</protein>
<keyword evidence="2 4" id="KW-0863">Zinc-finger</keyword>
<reference evidence="7" key="1">
    <citation type="submission" date="2021-06" db="EMBL/GenBank/DDBJ databases">
        <title>Parelaphostrongylus tenuis whole genome reference sequence.</title>
        <authorList>
            <person name="Garwood T.J."/>
            <person name="Larsen P.A."/>
            <person name="Fountain-Jones N.M."/>
            <person name="Garbe J.R."/>
            <person name="Macchietto M.G."/>
            <person name="Kania S.A."/>
            <person name="Gerhold R.W."/>
            <person name="Richards J.E."/>
            <person name="Wolf T.M."/>
        </authorList>
    </citation>
    <scope>NUCLEOTIDE SEQUENCE</scope>
    <source>
        <strain evidence="7">MNPRO001-30</strain>
        <tissue evidence="7">Meninges</tissue>
    </source>
</reference>
<sequence>MREATLEHDPSTVVDFDHQPIDNKLDSDQVLHHSVMFEKCRYCGYSDVKLLKKCTFCAAVAYCSEEHQQFDWKRHKPMCKQIQAEAERQITLSGPSSCTACTQTETRYAAKTMDEEDSHPSCESVPSVSLSNGIASSPSSTSTSTTLFEDRVTADYPDVQVENSGNSFGDVASLNVT</sequence>
<dbReference type="PROSITE" id="PS01360">
    <property type="entry name" value="ZF_MYND_1"/>
    <property type="match status" value="1"/>
</dbReference>
<dbReference type="EMBL" id="JAHQIW010007046">
    <property type="protein sequence ID" value="KAJ1371812.1"/>
    <property type="molecule type" value="Genomic_DNA"/>
</dbReference>
<feature type="region of interest" description="Disordered" evidence="5">
    <location>
        <begin position="158"/>
        <end position="177"/>
    </location>
</feature>
<keyword evidence="1" id="KW-0479">Metal-binding</keyword>
<evidence type="ECO:0000259" key="6">
    <source>
        <dbReference type="PROSITE" id="PS50865"/>
    </source>
</evidence>
<dbReference type="PROSITE" id="PS50865">
    <property type="entry name" value="ZF_MYND_2"/>
    <property type="match status" value="1"/>
</dbReference>